<feature type="compositionally biased region" description="Basic residues" evidence="10">
    <location>
        <begin position="410"/>
        <end position="421"/>
    </location>
</feature>
<dbReference type="GO" id="GO:0005634">
    <property type="term" value="C:nucleus"/>
    <property type="evidence" value="ECO:0007669"/>
    <property type="project" value="UniProtKB-SubCell"/>
</dbReference>
<dbReference type="GO" id="GO:0033699">
    <property type="term" value="F:DNA 5'-adenosine monophosphate hydrolase activity"/>
    <property type="evidence" value="ECO:0007669"/>
    <property type="project" value="TreeGrafter"/>
</dbReference>
<dbReference type="GO" id="GO:0003697">
    <property type="term" value="F:single-stranded DNA binding"/>
    <property type="evidence" value="ECO:0007669"/>
    <property type="project" value="TreeGrafter"/>
</dbReference>
<dbReference type="InterPro" id="IPR019808">
    <property type="entry name" value="Histidine_triad_CS"/>
</dbReference>
<dbReference type="Proteomes" id="UP000002282">
    <property type="component" value="Chromosome 3R"/>
</dbReference>
<feature type="compositionally biased region" description="Low complexity" evidence="10">
    <location>
        <begin position="307"/>
        <end position="336"/>
    </location>
</feature>
<keyword evidence="7" id="KW-0234">DNA repair</keyword>
<name>A0A0R1E246_DROYA</name>
<dbReference type="InterPro" id="IPR032566">
    <property type="entry name" value="Znf-C2HE"/>
</dbReference>
<dbReference type="GO" id="GO:0000012">
    <property type="term" value="P:single strand break repair"/>
    <property type="evidence" value="ECO:0007669"/>
    <property type="project" value="TreeGrafter"/>
</dbReference>
<dbReference type="AlphaFoldDB" id="A0A0R1E246"/>
<dbReference type="PROSITE" id="PS51084">
    <property type="entry name" value="HIT_2"/>
    <property type="match status" value="1"/>
</dbReference>
<evidence type="ECO:0000256" key="10">
    <source>
        <dbReference type="SAM" id="MobiDB-lite"/>
    </source>
</evidence>
<evidence type="ECO:0000256" key="8">
    <source>
        <dbReference type="ARBA" id="ARBA00023242"/>
    </source>
</evidence>
<evidence type="ECO:0000256" key="3">
    <source>
        <dbReference type="ARBA" id="ARBA00022763"/>
    </source>
</evidence>
<accession>A0A0R1E246</accession>
<comment type="subcellular location">
    <subcellularLocation>
        <location evidence="1">Nucleus</location>
    </subcellularLocation>
</comment>
<feature type="compositionally biased region" description="Polar residues" evidence="10">
    <location>
        <begin position="356"/>
        <end position="377"/>
    </location>
</feature>
<dbReference type="PROSITE" id="PS00892">
    <property type="entry name" value="HIT_1"/>
    <property type="match status" value="1"/>
</dbReference>
<dbReference type="EMBL" id="CM000160">
    <property type="protein sequence ID" value="KRK02846.1"/>
    <property type="molecule type" value="Genomic_DNA"/>
</dbReference>
<dbReference type="GO" id="GO:1990165">
    <property type="term" value="F:single-strand break-containing DNA binding"/>
    <property type="evidence" value="ECO:0007669"/>
    <property type="project" value="TreeGrafter"/>
</dbReference>
<dbReference type="GO" id="GO:0030983">
    <property type="term" value="F:mismatched DNA binding"/>
    <property type="evidence" value="ECO:0007669"/>
    <property type="project" value="TreeGrafter"/>
</dbReference>
<evidence type="ECO:0000259" key="11">
    <source>
        <dbReference type="PROSITE" id="PS51084"/>
    </source>
</evidence>
<reference evidence="12 13" key="1">
    <citation type="journal article" date="2007" name="Nature">
        <title>Evolution of genes and genomes on the Drosophila phylogeny.</title>
        <authorList>
            <consortium name="Drosophila 12 Genomes Consortium"/>
            <person name="Clark A.G."/>
            <person name="Eisen M.B."/>
            <person name="Smith D.R."/>
            <person name="Bergman C.M."/>
            <person name="Oliver B."/>
            <person name="Markow T.A."/>
            <person name="Kaufman T.C."/>
            <person name="Kellis M."/>
            <person name="Gelbart W."/>
            <person name="Iyer V.N."/>
            <person name="Pollard D.A."/>
            <person name="Sackton T.B."/>
            <person name="Larracuente A.M."/>
            <person name="Singh N.D."/>
            <person name="Abad J.P."/>
            <person name="Abt D.N."/>
            <person name="Adryan B."/>
            <person name="Aguade M."/>
            <person name="Akashi H."/>
            <person name="Anderson W.W."/>
            <person name="Aquadro C.F."/>
            <person name="Ardell D.H."/>
            <person name="Arguello R."/>
            <person name="Artieri C.G."/>
            <person name="Barbash D.A."/>
            <person name="Barker D."/>
            <person name="Barsanti P."/>
            <person name="Batterham P."/>
            <person name="Batzoglou S."/>
            <person name="Begun D."/>
            <person name="Bhutkar A."/>
            <person name="Blanco E."/>
            <person name="Bosak S.A."/>
            <person name="Bradley R.K."/>
            <person name="Brand A.D."/>
            <person name="Brent M.R."/>
            <person name="Brooks A.N."/>
            <person name="Brown R.H."/>
            <person name="Butlin R.K."/>
            <person name="Caggese C."/>
            <person name="Calvi B.R."/>
            <person name="Bernardo de Carvalho A."/>
            <person name="Caspi A."/>
            <person name="Castrezana S."/>
            <person name="Celniker S.E."/>
            <person name="Chang J.L."/>
            <person name="Chapple C."/>
            <person name="Chatterji S."/>
            <person name="Chinwalla A."/>
            <person name="Civetta A."/>
            <person name="Clifton S.W."/>
            <person name="Comeron J.M."/>
            <person name="Costello J.C."/>
            <person name="Coyne J.A."/>
            <person name="Daub J."/>
            <person name="David R.G."/>
            <person name="Delcher A.L."/>
            <person name="Delehaunty K."/>
            <person name="Do C.B."/>
            <person name="Ebling H."/>
            <person name="Edwards K."/>
            <person name="Eickbush T."/>
            <person name="Evans J.D."/>
            <person name="Filipski A."/>
            <person name="Findeiss S."/>
            <person name="Freyhult E."/>
            <person name="Fulton L."/>
            <person name="Fulton R."/>
            <person name="Garcia A.C."/>
            <person name="Gardiner A."/>
            <person name="Garfield D.A."/>
            <person name="Garvin B.E."/>
            <person name="Gibson G."/>
            <person name="Gilbert D."/>
            <person name="Gnerre S."/>
            <person name="Godfrey J."/>
            <person name="Good R."/>
            <person name="Gotea V."/>
            <person name="Gravely B."/>
            <person name="Greenberg A.J."/>
            <person name="Griffiths-Jones S."/>
            <person name="Gross S."/>
            <person name="Guigo R."/>
            <person name="Gustafson E.A."/>
            <person name="Haerty W."/>
            <person name="Hahn M.W."/>
            <person name="Halligan D.L."/>
            <person name="Halpern A.L."/>
            <person name="Halter G.M."/>
            <person name="Han M.V."/>
            <person name="Heger A."/>
            <person name="Hillier L."/>
            <person name="Hinrichs A.S."/>
            <person name="Holmes I."/>
            <person name="Hoskins R.A."/>
            <person name="Hubisz M.J."/>
            <person name="Hultmark D."/>
            <person name="Huntley M.A."/>
            <person name="Jaffe D.B."/>
            <person name="Jagadeeshan S."/>
            <person name="Jeck W.R."/>
            <person name="Johnson J."/>
            <person name="Jones C.D."/>
            <person name="Jordan W.C."/>
            <person name="Karpen G.H."/>
            <person name="Kataoka E."/>
            <person name="Keightley P.D."/>
            <person name="Kheradpour P."/>
            <person name="Kirkness E.F."/>
            <person name="Koerich L.B."/>
            <person name="Kristiansen K."/>
            <person name="Kudrna D."/>
            <person name="Kulathinal R.J."/>
            <person name="Kumar S."/>
            <person name="Kwok R."/>
            <person name="Lander E."/>
            <person name="Langley C.H."/>
            <person name="Lapoint R."/>
            <person name="Lazzaro B.P."/>
            <person name="Lee S.J."/>
            <person name="Levesque L."/>
            <person name="Li R."/>
            <person name="Lin C.F."/>
            <person name="Lin M.F."/>
            <person name="Lindblad-Toh K."/>
            <person name="Llopart A."/>
            <person name="Long M."/>
            <person name="Low L."/>
            <person name="Lozovsky E."/>
            <person name="Lu J."/>
            <person name="Luo M."/>
            <person name="Machado C.A."/>
            <person name="Makalowski W."/>
            <person name="Marzo M."/>
            <person name="Matsuda M."/>
            <person name="Matzkin L."/>
            <person name="McAllister B."/>
            <person name="McBride C.S."/>
            <person name="McKernan B."/>
            <person name="McKernan K."/>
            <person name="Mendez-Lago M."/>
            <person name="Minx P."/>
            <person name="Mollenhauer M.U."/>
            <person name="Montooth K."/>
            <person name="Mount S.M."/>
            <person name="Mu X."/>
            <person name="Myers E."/>
            <person name="Negre B."/>
            <person name="Newfeld S."/>
            <person name="Nielsen R."/>
            <person name="Noor M.A."/>
            <person name="O'Grady P."/>
            <person name="Pachter L."/>
            <person name="Papaceit M."/>
            <person name="Parisi M.J."/>
            <person name="Parisi M."/>
            <person name="Parts L."/>
            <person name="Pedersen J.S."/>
            <person name="Pesole G."/>
            <person name="Phillippy A.M."/>
            <person name="Ponting C.P."/>
            <person name="Pop M."/>
            <person name="Porcelli D."/>
            <person name="Powell J.R."/>
            <person name="Prohaska S."/>
            <person name="Pruitt K."/>
            <person name="Puig M."/>
            <person name="Quesneville H."/>
            <person name="Ram K.R."/>
            <person name="Rand D."/>
            <person name="Rasmussen M.D."/>
            <person name="Reed L.K."/>
            <person name="Reenan R."/>
            <person name="Reily A."/>
            <person name="Remington K.A."/>
            <person name="Rieger T.T."/>
            <person name="Ritchie M.G."/>
            <person name="Robin C."/>
            <person name="Rogers Y.H."/>
            <person name="Rohde C."/>
            <person name="Rozas J."/>
            <person name="Rubenfield M.J."/>
            <person name="Ruiz A."/>
            <person name="Russo S."/>
            <person name="Salzberg S.L."/>
            <person name="Sanchez-Gracia A."/>
            <person name="Saranga D.J."/>
            <person name="Sato H."/>
            <person name="Schaeffer S.W."/>
            <person name="Schatz M.C."/>
            <person name="Schlenke T."/>
            <person name="Schwartz R."/>
            <person name="Segarra C."/>
            <person name="Singh R.S."/>
            <person name="Sirot L."/>
            <person name="Sirota M."/>
            <person name="Sisneros N.B."/>
            <person name="Smith C.D."/>
            <person name="Smith T.F."/>
            <person name="Spieth J."/>
            <person name="Stage D.E."/>
            <person name="Stark A."/>
            <person name="Stephan W."/>
            <person name="Strausberg R.L."/>
            <person name="Strempel S."/>
            <person name="Sturgill D."/>
            <person name="Sutton G."/>
            <person name="Sutton G.G."/>
            <person name="Tao W."/>
            <person name="Teichmann S."/>
            <person name="Tobari Y.N."/>
            <person name="Tomimura Y."/>
            <person name="Tsolas J.M."/>
            <person name="Valente V.L."/>
            <person name="Venter E."/>
            <person name="Venter J.C."/>
            <person name="Vicario S."/>
            <person name="Vieira F.G."/>
            <person name="Vilella A.J."/>
            <person name="Villasante A."/>
            <person name="Walenz B."/>
            <person name="Wang J."/>
            <person name="Wasserman M."/>
            <person name="Watts T."/>
            <person name="Wilson D."/>
            <person name="Wilson R.K."/>
            <person name="Wing R.A."/>
            <person name="Wolfner M.F."/>
            <person name="Wong A."/>
            <person name="Wong G.K."/>
            <person name="Wu C.I."/>
            <person name="Wu G."/>
            <person name="Yamamoto D."/>
            <person name="Yang H.P."/>
            <person name="Yang S.P."/>
            <person name="Yorke J.A."/>
            <person name="Yoshida K."/>
            <person name="Zdobnov E."/>
            <person name="Zhang P."/>
            <person name="Zhang Y."/>
            <person name="Zimin A.V."/>
            <person name="Baldwin J."/>
            <person name="Abdouelleil A."/>
            <person name="Abdulkadir J."/>
            <person name="Abebe A."/>
            <person name="Abera B."/>
            <person name="Abreu J."/>
            <person name="Acer S.C."/>
            <person name="Aftuck L."/>
            <person name="Alexander A."/>
            <person name="An P."/>
            <person name="Anderson E."/>
            <person name="Anderson S."/>
            <person name="Arachi H."/>
            <person name="Azer M."/>
            <person name="Bachantsang P."/>
            <person name="Barry A."/>
            <person name="Bayul T."/>
            <person name="Berlin A."/>
            <person name="Bessette D."/>
            <person name="Bloom T."/>
            <person name="Blye J."/>
            <person name="Boguslavskiy L."/>
            <person name="Bonnet C."/>
            <person name="Boukhgalter B."/>
            <person name="Bourzgui I."/>
            <person name="Brown A."/>
            <person name="Cahill P."/>
            <person name="Channer S."/>
            <person name="Cheshatsang Y."/>
            <person name="Chuda L."/>
            <person name="Citroen M."/>
            <person name="Collymore A."/>
            <person name="Cooke P."/>
            <person name="Costello M."/>
            <person name="D'Aco K."/>
            <person name="Daza R."/>
            <person name="De Haan G."/>
            <person name="DeGray S."/>
            <person name="DeMaso C."/>
            <person name="Dhargay N."/>
            <person name="Dooley K."/>
            <person name="Dooley E."/>
            <person name="Doricent M."/>
            <person name="Dorje P."/>
            <person name="Dorjee K."/>
            <person name="Dupes A."/>
            <person name="Elong R."/>
            <person name="Falk J."/>
            <person name="Farina A."/>
            <person name="Faro S."/>
            <person name="Ferguson D."/>
            <person name="Fisher S."/>
            <person name="Foley C.D."/>
            <person name="Franke A."/>
            <person name="Friedrich D."/>
            <person name="Gadbois L."/>
            <person name="Gearin G."/>
            <person name="Gearin C.R."/>
            <person name="Giannoukos G."/>
            <person name="Goode T."/>
            <person name="Graham J."/>
            <person name="Grandbois E."/>
            <person name="Grewal S."/>
            <person name="Gyaltsen K."/>
            <person name="Hafez N."/>
            <person name="Hagos B."/>
            <person name="Hall J."/>
            <person name="Henson C."/>
            <person name="Hollinger A."/>
            <person name="Honan T."/>
            <person name="Huard M.D."/>
            <person name="Hughes L."/>
            <person name="Hurhula B."/>
            <person name="Husby M.E."/>
            <person name="Kamat A."/>
            <person name="Kanga B."/>
            <person name="Kashin S."/>
            <person name="Khazanovich D."/>
            <person name="Kisner P."/>
            <person name="Lance K."/>
            <person name="Lara M."/>
            <person name="Lee W."/>
            <person name="Lennon N."/>
            <person name="Letendre F."/>
            <person name="LeVine R."/>
            <person name="Lipovsky A."/>
            <person name="Liu X."/>
            <person name="Liu J."/>
            <person name="Liu S."/>
            <person name="Lokyitsang T."/>
            <person name="Lokyitsang Y."/>
            <person name="Lubonja R."/>
            <person name="Lui A."/>
            <person name="MacDonald P."/>
            <person name="Magnisalis V."/>
            <person name="Maru K."/>
            <person name="Matthews C."/>
            <person name="McCusker W."/>
            <person name="McDonough S."/>
            <person name="Mehta T."/>
            <person name="Meldrim J."/>
            <person name="Meneus L."/>
            <person name="Mihai O."/>
            <person name="Mihalev A."/>
            <person name="Mihova T."/>
            <person name="Mittelman R."/>
            <person name="Mlenga V."/>
            <person name="Montmayeur A."/>
            <person name="Mulrain L."/>
            <person name="Navidi A."/>
            <person name="Naylor J."/>
            <person name="Negash T."/>
            <person name="Nguyen T."/>
            <person name="Nguyen N."/>
            <person name="Nicol R."/>
            <person name="Norbu C."/>
            <person name="Norbu N."/>
            <person name="Novod N."/>
            <person name="O'Neill B."/>
            <person name="Osman S."/>
            <person name="Markiewicz E."/>
            <person name="Oyono O.L."/>
            <person name="Patti C."/>
            <person name="Phunkhang P."/>
            <person name="Pierre F."/>
            <person name="Priest M."/>
            <person name="Raghuraman S."/>
            <person name="Rege F."/>
            <person name="Reyes R."/>
            <person name="Rise C."/>
            <person name="Rogov P."/>
            <person name="Ross K."/>
            <person name="Ryan E."/>
            <person name="Settipalli S."/>
            <person name="Shea T."/>
            <person name="Sherpa N."/>
            <person name="Shi L."/>
            <person name="Shih D."/>
            <person name="Sparrow T."/>
            <person name="Spaulding J."/>
            <person name="Stalker J."/>
            <person name="Stange-Thomann N."/>
            <person name="Stavropoulos S."/>
            <person name="Stone C."/>
            <person name="Strader C."/>
            <person name="Tesfaye S."/>
            <person name="Thomson T."/>
            <person name="Thoulutsang Y."/>
            <person name="Thoulutsang D."/>
            <person name="Topham K."/>
            <person name="Topping I."/>
            <person name="Tsamla T."/>
            <person name="Vassiliev H."/>
            <person name="Vo A."/>
            <person name="Wangchuk T."/>
            <person name="Wangdi T."/>
            <person name="Weiand M."/>
            <person name="Wilkinson J."/>
            <person name="Wilson A."/>
            <person name="Yadav S."/>
            <person name="Young G."/>
            <person name="Yu Q."/>
            <person name="Zembek L."/>
            <person name="Zhong D."/>
            <person name="Zimmer A."/>
            <person name="Zwirko Z."/>
            <person name="Jaffe D.B."/>
            <person name="Alvarez P."/>
            <person name="Brockman W."/>
            <person name="Butler J."/>
            <person name="Chin C."/>
            <person name="Gnerre S."/>
            <person name="Grabherr M."/>
            <person name="Kleber M."/>
            <person name="Mauceli E."/>
            <person name="MacCallum I."/>
        </authorList>
    </citation>
    <scope>NUCLEOTIDE SEQUENCE [LARGE SCALE GENOMIC DNA]</scope>
    <source>
        <strain evidence="13">Tai18E2 / Tucson 14021-0261.01</strain>
    </source>
</reference>
<organism evidence="12 13">
    <name type="scientific">Drosophila yakuba</name>
    <name type="common">Fruit fly</name>
    <dbReference type="NCBI Taxonomy" id="7245"/>
    <lineage>
        <taxon>Eukaryota</taxon>
        <taxon>Metazoa</taxon>
        <taxon>Ecdysozoa</taxon>
        <taxon>Arthropoda</taxon>
        <taxon>Hexapoda</taxon>
        <taxon>Insecta</taxon>
        <taxon>Pterygota</taxon>
        <taxon>Neoptera</taxon>
        <taxon>Endopterygota</taxon>
        <taxon>Diptera</taxon>
        <taxon>Brachycera</taxon>
        <taxon>Muscomorpha</taxon>
        <taxon>Ephydroidea</taxon>
        <taxon>Drosophilidae</taxon>
        <taxon>Drosophila</taxon>
        <taxon>Sophophora</taxon>
    </lineage>
</organism>
<dbReference type="GO" id="GO:0003725">
    <property type="term" value="F:double-stranded RNA binding"/>
    <property type="evidence" value="ECO:0007669"/>
    <property type="project" value="TreeGrafter"/>
</dbReference>
<dbReference type="OrthoDB" id="3512845at2759"/>
<dbReference type="FunFam" id="3.30.428.10:FF:000004">
    <property type="entry name" value="aprataxin isoform X2"/>
    <property type="match status" value="1"/>
</dbReference>
<evidence type="ECO:0000256" key="5">
    <source>
        <dbReference type="ARBA" id="ARBA00022833"/>
    </source>
</evidence>
<dbReference type="GO" id="GO:0008270">
    <property type="term" value="F:zinc ion binding"/>
    <property type="evidence" value="ECO:0007669"/>
    <property type="project" value="UniProtKB-KW"/>
</dbReference>
<feature type="compositionally biased region" description="Low complexity" evidence="10">
    <location>
        <begin position="397"/>
        <end position="407"/>
    </location>
</feature>
<evidence type="ECO:0000256" key="7">
    <source>
        <dbReference type="ARBA" id="ARBA00023204"/>
    </source>
</evidence>
<keyword evidence="13" id="KW-1185">Reference proteome</keyword>
<feature type="region of interest" description="Disordered" evidence="10">
    <location>
        <begin position="356"/>
        <end position="438"/>
    </location>
</feature>
<feature type="region of interest" description="Disordered" evidence="10">
    <location>
        <begin position="234"/>
        <end position="336"/>
    </location>
</feature>
<proteinExistence type="predicted"/>
<sequence length="438" mass="50847">MSWKYGLIRDMSRTDYLITSSEFGVVMPDKFPKAKHHYLVLPREDIPSIFHLNRTHLPLLRELYNLAQNAVKIRGVTWEDFQVGFHAEPSLQRLHLHVISKDFVSPCMKTKKHWNAHNTELFVPYEKLCVHLERENCFSRLPKSLVNEMLSQPLICNQCKFAPESLLDLKAHLFYHWHSRKKEHEQKHIIDGISKMSFRNTPPKHIQAMTPPQLNQLNHRPLLLMYHGPRTFGDGHYFSPSQRKGYTRTPGNKGFRPPPPINAPPHYTKKTFAGERTVQNGQENGAIPRRIPKTDENKNQQVTQERIQQNLNSQQPNQDSNQQSSSNSQIAQQQSYNIQQKNTHEVNSKNIHDQIRQNTSESSTVQNQKAKQLNRKTLQPHPGLKVIQVNGENNNFKNDTNLNQQNENKNKRRGRRKKKKSAGIPQNKECIVSPPPND</sequence>
<protein>
    <submittedName>
        <fullName evidence="12">Uncharacterized protein, isoform B</fullName>
    </submittedName>
</protein>
<keyword evidence="4" id="KW-0863">Zinc-finger</keyword>
<dbReference type="Pfam" id="PF11969">
    <property type="entry name" value="DcpS_C"/>
    <property type="match status" value="1"/>
</dbReference>
<keyword evidence="8" id="KW-0539">Nucleus</keyword>
<evidence type="ECO:0000256" key="2">
    <source>
        <dbReference type="ARBA" id="ARBA00022723"/>
    </source>
</evidence>
<keyword evidence="5" id="KW-0862">Zinc</keyword>
<dbReference type="KEGG" id="dya:Dyak_GE27392"/>
<evidence type="ECO:0000313" key="12">
    <source>
        <dbReference type="EMBL" id="KRK02846.1"/>
    </source>
</evidence>
<reference evidence="12 13" key="2">
    <citation type="journal article" date="2007" name="PLoS Biol.">
        <title>Principles of genome evolution in the Drosophila melanogaster species group.</title>
        <authorList>
            <person name="Ranz J.M."/>
            <person name="Maurin D."/>
            <person name="Chan Y.S."/>
            <person name="von Grotthuss M."/>
            <person name="Hillier L.W."/>
            <person name="Roote J."/>
            <person name="Ashburner M."/>
            <person name="Bergman C.M."/>
        </authorList>
    </citation>
    <scope>NUCLEOTIDE SEQUENCE [LARGE SCALE GENOMIC DNA]</scope>
    <source>
        <strain evidence="13">Tai18E2 / Tucson 14021-0261.01</strain>
    </source>
</reference>
<keyword evidence="6" id="KW-0238">DNA-binding</keyword>
<keyword evidence="3" id="KW-0227">DNA damage</keyword>
<evidence type="ECO:0000256" key="6">
    <source>
        <dbReference type="ARBA" id="ARBA00023125"/>
    </source>
</evidence>
<evidence type="ECO:0000256" key="9">
    <source>
        <dbReference type="PROSITE-ProRule" id="PRU00464"/>
    </source>
</evidence>
<gene>
    <name evidence="12" type="primary">Dyak\GE27392</name>
    <name evidence="12" type="synonym">GE27392</name>
    <name evidence="12" type="ORF">Dyak_GE27392</name>
</gene>
<dbReference type="Pfam" id="PF16278">
    <property type="entry name" value="zf-C2HE"/>
    <property type="match status" value="1"/>
</dbReference>
<feature type="domain" description="HIT" evidence="11">
    <location>
        <begin position="4"/>
        <end position="108"/>
    </location>
</feature>
<dbReference type="PANTHER" id="PTHR12486">
    <property type="entry name" value="APRATAXIN-RELATED"/>
    <property type="match status" value="1"/>
</dbReference>
<dbReference type="InterPro" id="IPR036265">
    <property type="entry name" value="HIT-like_sf"/>
</dbReference>
<evidence type="ECO:0000256" key="1">
    <source>
        <dbReference type="ARBA" id="ARBA00004123"/>
    </source>
</evidence>
<dbReference type="SMR" id="A0A0R1E246"/>
<evidence type="ECO:0000313" key="13">
    <source>
        <dbReference type="Proteomes" id="UP000002282"/>
    </source>
</evidence>
<dbReference type="SUPFAM" id="SSF54197">
    <property type="entry name" value="HIT-like"/>
    <property type="match status" value="1"/>
</dbReference>
<dbReference type="PANTHER" id="PTHR12486:SF4">
    <property type="entry name" value="APRATAXIN"/>
    <property type="match status" value="1"/>
</dbReference>
<comment type="caution">
    <text evidence="9">Lacks conserved residue(s) required for the propagation of feature annotation.</text>
</comment>
<dbReference type="InterPro" id="IPR011146">
    <property type="entry name" value="HIT-like"/>
</dbReference>
<keyword evidence="2" id="KW-0479">Metal-binding</keyword>
<evidence type="ECO:0000256" key="4">
    <source>
        <dbReference type="ARBA" id="ARBA00022771"/>
    </source>
</evidence>
<dbReference type="Gene3D" id="3.30.428.10">
    <property type="entry name" value="HIT-like"/>
    <property type="match status" value="1"/>
</dbReference>